<reference evidence="3" key="1">
    <citation type="journal article" date="2019" name="Int. J. Syst. Evol. Microbiol.">
        <title>The Global Catalogue of Microorganisms (GCM) 10K type strain sequencing project: providing services to taxonomists for standard genome sequencing and annotation.</title>
        <authorList>
            <consortium name="The Broad Institute Genomics Platform"/>
            <consortium name="The Broad Institute Genome Sequencing Center for Infectious Disease"/>
            <person name="Wu L."/>
            <person name="Ma J."/>
        </authorList>
    </citation>
    <scope>NUCLEOTIDE SEQUENCE [LARGE SCALE GENOMIC DNA]</scope>
    <source>
        <strain evidence="3">JCM 13595</strain>
    </source>
</reference>
<comment type="caution">
    <text evidence="2">The sequence shown here is derived from an EMBL/GenBank/DDBJ whole genome shotgun (WGS) entry which is preliminary data.</text>
</comment>
<name>A0ABP5GH07_9MICC</name>
<dbReference type="SUPFAM" id="SSF47413">
    <property type="entry name" value="lambda repressor-like DNA-binding domains"/>
    <property type="match status" value="1"/>
</dbReference>
<evidence type="ECO:0000259" key="1">
    <source>
        <dbReference type="PROSITE" id="PS50943"/>
    </source>
</evidence>
<accession>A0ABP5GH07</accession>
<dbReference type="InterPro" id="IPR010982">
    <property type="entry name" value="Lambda_DNA-bd_dom_sf"/>
</dbReference>
<organism evidence="2 3">
    <name type="scientific">Yaniella flava</name>
    <dbReference type="NCBI Taxonomy" id="287930"/>
    <lineage>
        <taxon>Bacteria</taxon>
        <taxon>Bacillati</taxon>
        <taxon>Actinomycetota</taxon>
        <taxon>Actinomycetes</taxon>
        <taxon>Micrococcales</taxon>
        <taxon>Micrococcaceae</taxon>
        <taxon>Yaniella</taxon>
    </lineage>
</organism>
<proteinExistence type="predicted"/>
<dbReference type="PROSITE" id="PS50943">
    <property type="entry name" value="HTH_CROC1"/>
    <property type="match status" value="1"/>
</dbReference>
<dbReference type="RefSeq" id="WP_343959588.1">
    <property type="nucleotide sequence ID" value="NZ_BAAAMN010000053.1"/>
</dbReference>
<protein>
    <recommendedName>
        <fullName evidence="1">HTH cro/C1-type domain-containing protein</fullName>
    </recommendedName>
</protein>
<evidence type="ECO:0000313" key="2">
    <source>
        <dbReference type="EMBL" id="GAA2044442.1"/>
    </source>
</evidence>
<dbReference type="Pfam" id="PF13443">
    <property type="entry name" value="HTH_26"/>
    <property type="match status" value="1"/>
</dbReference>
<dbReference type="EMBL" id="BAAAMN010000053">
    <property type="protein sequence ID" value="GAA2044442.1"/>
    <property type="molecule type" value="Genomic_DNA"/>
</dbReference>
<dbReference type="Gene3D" id="1.10.260.40">
    <property type="entry name" value="lambda repressor-like DNA-binding domains"/>
    <property type="match status" value="1"/>
</dbReference>
<keyword evidence="3" id="KW-1185">Reference proteome</keyword>
<evidence type="ECO:0000313" key="3">
    <source>
        <dbReference type="Proteomes" id="UP001501461"/>
    </source>
</evidence>
<sequence length="109" mass="12259">MIELQTSWNLRAIMASKGLFQTTDLRPLLAERGIDLSREQVYRLVTTAPRRISLEVLSALCDALECSKDELITTERREIEAPKTAAIEGSKAPIGDLRPVRATIRRPKQ</sequence>
<feature type="domain" description="HTH cro/C1-type" evidence="1">
    <location>
        <begin position="50"/>
        <end position="71"/>
    </location>
</feature>
<gene>
    <name evidence="2" type="ORF">GCM10009720_26740</name>
</gene>
<dbReference type="Proteomes" id="UP001501461">
    <property type="component" value="Unassembled WGS sequence"/>
</dbReference>
<dbReference type="InterPro" id="IPR001387">
    <property type="entry name" value="Cro/C1-type_HTH"/>
</dbReference>